<dbReference type="FunFam" id="3.30.565.10:FF:000010">
    <property type="entry name" value="Sensor histidine kinase RcsC"/>
    <property type="match status" value="1"/>
</dbReference>
<keyword evidence="7 17" id="KW-0812">Transmembrane</keyword>
<dbReference type="SMART" id="SM00086">
    <property type="entry name" value="PAC"/>
    <property type="match status" value="3"/>
</dbReference>
<protein>
    <recommendedName>
        <fullName evidence="14">Circadian input-output histidine kinase CikA</fullName>
        <ecNumber evidence="4">2.7.13.3</ecNumber>
    </recommendedName>
</protein>
<dbReference type="Pfam" id="PF02518">
    <property type="entry name" value="HATPase_c"/>
    <property type="match status" value="1"/>
</dbReference>
<dbReference type="InterPro" id="IPR000700">
    <property type="entry name" value="PAS-assoc_C"/>
</dbReference>
<evidence type="ECO:0000256" key="10">
    <source>
        <dbReference type="ARBA" id="ARBA00022840"/>
    </source>
</evidence>
<evidence type="ECO:0000256" key="15">
    <source>
        <dbReference type="PROSITE-ProRule" id="PRU00169"/>
    </source>
</evidence>
<feature type="domain" description="Response regulatory" evidence="19">
    <location>
        <begin position="759"/>
        <end position="877"/>
    </location>
</feature>
<keyword evidence="13 17" id="KW-0472">Membrane</keyword>
<evidence type="ECO:0000256" key="9">
    <source>
        <dbReference type="ARBA" id="ARBA00022777"/>
    </source>
</evidence>
<feature type="domain" description="PAS" evidence="20">
    <location>
        <begin position="363"/>
        <end position="433"/>
    </location>
</feature>
<dbReference type="SMART" id="SM00091">
    <property type="entry name" value="PAS"/>
    <property type="match status" value="3"/>
</dbReference>
<dbReference type="PANTHER" id="PTHR43547:SF2">
    <property type="entry name" value="HYBRID SIGNAL TRANSDUCTION HISTIDINE KINASE C"/>
    <property type="match status" value="1"/>
</dbReference>
<dbReference type="PROSITE" id="PS50113">
    <property type="entry name" value="PAC"/>
    <property type="match status" value="2"/>
</dbReference>
<dbReference type="SUPFAM" id="SSF55785">
    <property type="entry name" value="PYP-like sensor domain (PAS domain)"/>
    <property type="match status" value="3"/>
</dbReference>
<dbReference type="Proteomes" id="UP000683511">
    <property type="component" value="Chromosome"/>
</dbReference>
<evidence type="ECO:0000256" key="11">
    <source>
        <dbReference type="ARBA" id="ARBA00022989"/>
    </source>
</evidence>
<dbReference type="InterPro" id="IPR013656">
    <property type="entry name" value="PAS_4"/>
</dbReference>
<keyword evidence="12" id="KW-0902">Two-component regulatory system</keyword>
<dbReference type="NCBIfam" id="TIGR00229">
    <property type="entry name" value="sensory_box"/>
    <property type="match status" value="3"/>
</dbReference>
<feature type="domain" description="PAC" evidence="21">
    <location>
        <begin position="187"/>
        <end position="236"/>
    </location>
</feature>
<feature type="domain" description="PAS" evidence="20">
    <location>
        <begin position="112"/>
        <end position="184"/>
    </location>
</feature>
<dbReference type="PRINTS" id="PR00344">
    <property type="entry name" value="BCTRLSENSOR"/>
</dbReference>
<dbReference type="InterPro" id="IPR025201">
    <property type="entry name" value="KdpD_TM"/>
</dbReference>
<dbReference type="CDD" id="cd17580">
    <property type="entry name" value="REC_2_DhkD-like"/>
    <property type="match status" value="1"/>
</dbReference>
<comment type="similarity">
    <text evidence="3">In the N-terminal section; belongs to the phytochrome family.</text>
</comment>
<name>A0A975T5Y4_9NOST</name>
<dbReference type="CDD" id="cd00130">
    <property type="entry name" value="PAS"/>
    <property type="match status" value="3"/>
</dbReference>
<dbReference type="Gene3D" id="3.30.450.20">
    <property type="entry name" value="PAS domain"/>
    <property type="match status" value="3"/>
</dbReference>
<keyword evidence="11 17" id="KW-1133">Transmembrane helix</keyword>
<dbReference type="PROSITE" id="PS50110">
    <property type="entry name" value="RESPONSE_REGULATORY"/>
    <property type="match status" value="1"/>
</dbReference>
<feature type="transmembrane region" description="Helical" evidence="17">
    <location>
        <begin position="74"/>
        <end position="91"/>
    </location>
</feature>
<dbReference type="InterPro" id="IPR001610">
    <property type="entry name" value="PAC"/>
</dbReference>
<feature type="transmembrane region" description="Helical" evidence="17">
    <location>
        <begin position="44"/>
        <end position="62"/>
    </location>
</feature>
<dbReference type="PROSITE" id="PS50109">
    <property type="entry name" value="HIS_KIN"/>
    <property type="match status" value="1"/>
</dbReference>
<dbReference type="KEGG" id="rsin:B6N60_00711"/>
<evidence type="ECO:0000256" key="16">
    <source>
        <dbReference type="SAM" id="Coils"/>
    </source>
</evidence>
<dbReference type="Gene3D" id="1.10.287.130">
    <property type="match status" value="1"/>
</dbReference>
<dbReference type="Pfam" id="PF13426">
    <property type="entry name" value="PAS_9"/>
    <property type="match status" value="2"/>
</dbReference>
<dbReference type="InterPro" id="IPR004358">
    <property type="entry name" value="Sig_transdc_His_kin-like_C"/>
</dbReference>
<sequence length="880" mass="98081">MASIAVGSTLLLTIMLHYLISPTIYILFVAAVAVSAWYGGLSSGIFATILSVLVINYFFIEPKLSVSAYLHPDTITRLIIFLLVTTIVNFLNSELRAAKAGLEKSLKQLKTSESKFRRLVEANIIGVMVADINGNVIEANDAFLKMVAYTREDLLAGRINWQNMTPPQYQEMRNQLLDELLTNKILPPFEKEYIRKDGTRFIALIGLALLEKNSQQVIGYVLDLSESKQNEKRLRRLVESNIFGVAFGDSNGGINYANDYVLNMLGYSQEDIHSGAVRWSEITPPEYADLDQIALAAVNQQGLSKPYEKEYLRKDGTRVPILIGLVALEEPYNQQEVAFYLDLSTQKAALRDLQLVESTLRQREEQLRLITNALPVQISYVDAEQRYRFNNRKYEEWFGIPATEIYGKHIQELLGESTYQSILPHIKAVLSGEKVNYEILLSHSDGSNHFMNVSYIPQFNQQEQVEGFVALIQDITERKQAEQEREQLLEREKLARAEAEAANRIKDEFLATLSHELRTPLNAILGWTQLLKSRKFDEATTNKAMDTIDRNGRALSQLIEDILDVSRIIRGKLCLNTQPLNLTTVIQAAIDSVLPAADAKEITIEFHFEDSVGMVVADANRLQQVIWNLLVNAVKFTPKQGKVEVKLRRINSRVEIRVTDTGMGIDPEFLPYLYERFRQADSSTTRSHGGLGLGLAIVRHLVELHGGTVAAESEGIGKGASFIVNLPMKAVAISTTSSEPNAPLLDIQQHPLPILEGLRVLVVDDEVDARQLLSTILGEYGAEVMAVASTQAAISTLPQFSPHILVSDIGMPDEDGYTLIRRVRNLPPDQGGRIPAVALTAYARAEDRTKALLAGFQLHIPKPVDPTELAAVVANLAGRT</sequence>
<evidence type="ECO:0000256" key="8">
    <source>
        <dbReference type="ARBA" id="ARBA00022741"/>
    </source>
</evidence>
<dbReference type="Pfam" id="PF00072">
    <property type="entry name" value="Response_reg"/>
    <property type="match status" value="1"/>
</dbReference>
<evidence type="ECO:0000256" key="5">
    <source>
        <dbReference type="ARBA" id="ARBA00022553"/>
    </source>
</evidence>
<dbReference type="CDD" id="cd16922">
    <property type="entry name" value="HATPase_EvgS-ArcB-TorS-like"/>
    <property type="match status" value="1"/>
</dbReference>
<dbReference type="Gene3D" id="1.20.120.620">
    <property type="entry name" value="Backbone structure of the membrane domain of e. Coli histidine kinase receptor kdpd"/>
    <property type="match status" value="1"/>
</dbReference>
<dbReference type="SUPFAM" id="SSF55874">
    <property type="entry name" value="ATPase domain of HSP90 chaperone/DNA topoisomerase II/histidine kinase"/>
    <property type="match status" value="1"/>
</dbReference>
<keyword evidence="23" id="KW-1185">Reference proteome</keyword>
<dbReference type="CDD" id="cd00082">
    <property type="entry name" value="HisKA"/>
    <property type="match status" value="1"/>
</dbReference>
<evidence type="ECO:0000259" key="18">
    <source>
        <dbReference type="PROSITE" id="PS50109"/>
    </source>
</evidence>
<evidence type="ECO:0000259" key="19">
    <source>
        <dbReference type="PROSITE" id="PS50110"/>
    </source>
</evidence>
<keyword evidence="5 15" id="KW-0597">Phosphoprotein</keyword>
<dbReference type="EC" id="2.7.13.3" evidence="4"/>
<evidence type="ECO:0000256" key="2">
    <source>
        <dbReference type="ARBA" id="ARBA00004141"/>
    </source>
</evidence>
<evidence type="ECO:0000256" key="3">
    <source>
        <dbReference type="ARBA" id="ARBA00006402"/>
    </source>
</evidence>
<dbReference type="AlphaFoldDB" id="A0A975T5Y4"/>
<dbReference type="InterPro" id="IPR005467">
    <property type="entry name" value="His_kinase_dom"/>
</dbReference>
<feature type="domain" description="PAS" evidence="20">
    <location>
        <begin position="230"/>
        <end position="301"/>
    </location>
</feature>
<dbReference type="SUPFAM" id="SSF52172">
    <property type="entry name" value="CheY-like"/>
    <property type="match status" value="1"/>
</dbReference>
<dbReference type="Gene3D" id="3.40.50.2300">
    <property type="match status" value="1"/>
</dbReference>
<evidence type="ECO:0000256" key="13">
    <source>
        <dbReference type="ARBA" id="ARBA00023136"/>
    </source>
</evidence>
<dbReference type="InterPro" id="IPR003661">
    <property type="entry name" value="HisK_dim/P_dom"/>
</dbReference>
<dbReference type="FunFam" id="1.10.287.130:FF:000004">
    <property type="entry name" value="Ethylene receptor 1"/>
    <property type="match status" value="1"/>
</dbReference>
<dbReference type="PANTHER" id="PTHR43547">
    <property type="entry name" value="TWO-COMPONENT HISTIDINE KINASE"/>
    <property type="match status" value="1"/>
</dbReference>
<evidence type="ECO:0000256" key="12">
    <source>
        <dbReference type="ARBA" id="ARBA00023012"/>
    </source>
</evidence>
<keyword evidence="10" id="KW-0067">ATP-binding</keyword>
<evidence type="ECO:0000313" key="23">
    <source>
        <dbReference type="Proteomes" id="UP000683511"/>
    </source>
</evidence>
<dbReference type="SMART" id="SM00448">
    <property type="entry name" value="REC"/>
    <property type="match status" value="1"/>
</dbReference>
<proteinExistence type="inferred from homology"/>
<evidence type="ECO:0000313" key="22">
    <source>
        <dbReference type="EMBL" id="QXE22031.1"/>
    </source>
</evidence>
<dbReference type="InterPro" id="IPR036890">
    <property type="entry name" value="HATPase_C_sf"/>
</dbReference>
<evidence type="ECO:0000256" key="14">
    <source>
        <dbReference type="ARBA" id="ARBA00074306"/>
    </source>
</evidence>
<feature type="transmembrane region" description="Helical" evidence="17">
    <location>
        <begin position="12"/>
        <end position="38"/>
    </location>
</feature>
<reference evidence="22" key="1">
    <citation type="submission" date="2017-04" db="EMBL/GenBank/DDBJ databases">
        <title>Genome deletions in a multicellular cyanobacterial endosymbiont for morphological adaptation in marine diatoms.</title>
        <authorList>
            <person name="Wang Y."/>
            <person name="Gao H."/>
            <person name="Li R."/>
            <person name="Xu X."/>
        </authorList>
    </citation>
    <scope>NUCLEOTIDE SEQUENCE</scope>
    <source>
        <strain evidence="22">FACHB 800</strain>
    </source>
</reference>
<evidence type="ECO:0000256" key="17">
    <source>
        <dbReference type="SAM" id="Phobius"/>
    </source>
</evidence>
<dbReference type="SMART" id="SM00387">
    <property type="entry name" value="HATPase_c"/>
    <property type="match status" value="1"/>
</dbReference>
<feature type="domain" description="Histidine kinase" evidence="18">
    <location>
        <begin position="512"/>
        <end position="730"/>
    </location>
</feature>
<evidence type="ECO:0000256" key="7">
    <source>
        <dbReference type="ARBA" id="ARBA00022692"/>
    </source>
</evidence>
<keyword evidence="8" id="KW-0547">Nucleotide-binding</keyword>
<dbReference type="InterPro" id="IPR035965">
    <property type="entry name" value="PAS-like_dom_sf"/>
</dbReference>
<feature type="modified residue" description="4-aspartylphosphate" evidence="15">
    <location>
        <position position="808"/>
    </location>
</feature>
<dbReference type="InterPro" id="IPR003594">
    <property type="entry name" value="HATPase_dom"/>
</dbReference>
<feature type="coiled-coil region" evidence="16">
    <location>
        <begin position="471"/>
        <end position="505"/>
    </location>
</feature>
<dbReference type="EMBL" id="CP021056">
    <property type="protein sequence ID" value="QXE22031.1"/>
    <property type="molecule type" value="Genomic_DNA"/>
</dbReference>
<dbReference type="Pfam" id="PF00512">
    <property type="entry name" value="HisKA"/>
    <property type="match status" value="1"/>
</dbReference>
<gene>
    <name evidence="22" type="ORF">B6N60_00711</name>
</gene>
<evidence type="ECO:0000259" key="20">
    <source>
        <dbReference type="PROSITE" id="PS50112"/>
    </source>
</evidence>
<keyword evidence="9 22" id="KW-0418">Kinase</keyword>
<dbReference type="GO" id="GO:0016020">
    <property type="term" value="C:membrane"/>
    <property type="evidence" value="ECO:0007669"/>
    <property type="project" value="UniProtKB-SubCell"/>
</dbReference>
<evidence type="ECO:0000259" key="21">
    <source>
        <dbReference type="PROSITE" id="PS50113"/>
    </source>
</evidence>
<feature type="domain" description="PAC" evidence="21">
    <location>
        <begin position="435"/>
        <end position="487"/>
    </location>
</feature>
<dbReference type="InterPro" id="IPR001789">
    <property type="entry name" value="Sig_transdc_resp-reg_receiver"/>
</dbReference>
<keyword evidence="6" id="KW-0808">Transferase</keyword>
<dbReference type="Pfam" id="PF13493">
    <property type="entry name" value="DUF4118"/>
    <property type="match status" value="1"/>
</dbReference>
<dbReference type="PROSITE" id="PS50112">
    <property type="entry name" value="PAS"/>
    <property type="match status" value="3"/>
</dbReference>
<evidence type="ECO:0000256" key="4">
    <source>
        <dbReference type="ARBA" id="ARBA00012438"/>
    </source>
</evidence>
<comment type="catalytic activity">
    <reaction evidence="1">
        <text>ATP + protein L-histidine = ADP + protein N-phospho-L-histidine.</text>
        <dbReference type="EC" id="2.7.13.3"/>
    </reaction>
</comment>
<dbReference type="InterPro" id="IPR000014">
    <property type="entry name" value="PAS"/>
</dbReference>
<evidence type="ECO:0000256" key="1">
    <source>
        <dbReference type="ARBA" id="ARBA00000085"/>
    </source>
</evidence>
<dbReference type="SMART" id="SM00388">
    <property type="entry name" value="HisKA"/>
    <property type="match status" value="1"/>
</dbReference>
<dbReference type="InterPro" id="IPR011006">
    <property type="entry name" value="CheY-like_superfamily"/>
</dbReference>
<evidence type="ECO:0000256" key="6">
    <source>
        <dbReference type="ARBA" id="ARBA00022679"/>
    </source>
</evidence>
<dbReference type="GO" id="GO:0000155">
    <property type="term" value="F:phosphorelay sensor kinase activity"/>
    <property type="evidence" value="ECO:0007669"/>
    <property type="project" value="InterPro"/>
</dbReference>
<comment type="subcellular location">
    <subcellularLocation>
        <location evidence="2">Membrane</location>
        <topology evidence="2">Multi-pass membrane protein</topology>
    </subcellularLocation>
</comment>
<dbReference type="InterPro" id="IPR038318">
    <property type="entry name" value="KdpD_sf"/>
</dbReference>
<accession>A0A975T5Y4</accession>
<keyword evidence="16" id="KW-0175">Coiled coil</keyword>
<dbReference type="GO" id="GO:0005524">
    <property type="term" value="F:ATP binding"/>
    <property type="evidence" value="ECO:0007669"/>
    <property type="project" value="UniProtKB-KW"/>
</dbReference>
<dbReference type="SUPFAM" id="SSF47384">
    <property type="entry name" value="Homodimeric domain of signal transducing histidine kinase"/>
    <property type="match status" value="1"/>
</dbReference>
<dbReference type="InterPro" id="IPR036097">
    <property type="entry name" value="HisK_dim/P_sf"/>
</dbReference>
<organism evidence="22 23">
    <name type="scientific">Richelia sinica FACHB-800</name>
    <dbReference type="NCBI Taxonomy" id="1357546"/>
    <lineage>
        <taxon>Bacteria</taxon>
        <taxon>Bacillati</taxon>
        <taxon>Cyanobacteriota</taxon>
        <taxon>Cyanophyceae</taxon>
        <taxon>Nostocales</taxon>
        <taxon>Nostocaceae</taxon>
        <taxon>Richelia</taxon>
    </lineage>
</organism>
<dbReference type="Gene3D" id="3.30.565.10">
    <property type="entry name" value="Histidine kinase-like ATPase, C-terminal domain"/>
    <property type="match status" value="1"/>
</dbReference>
<dbReference type="Pfam" id="PF08448">
    <property type="entry name" value="PAS_4"/>
    <property type="match status" value="1"/>
</dbReference>